<evidence type="ECO:0000256" key="13">
    <source>
        <dbReference type="ARBA" id="ARBA00047486"/>
    </source>
</evidence>
<evidence type="ECO:0000256" key="4">
    <source>
        <dbReference type="ARBA" id="ARBA00012443"/>
    </source>
</evidence>
<evidence type="ECO:0000256" key="9">
    <source>
        <dbReference type="ARBA" id="ARBA00022801"/>
    </source>
</evidence>
<accession>A0A087YM02</accession>
<dbReference type="SUPFAM" id="SSF56300">
    <property type="entry name" value="Metallo-dependent phosphatases"/>
    <property type="match status" value="1"/>
</dbReference>
<evidence type="ECO:0000313" key="19">
    <source>
        <dbReference type="Proteomes" id="UP000028760"/>
    </source>
</evidence>
<evidence type="ECO:0000256" key="7">
    <source>
        <dbReference type="ARBA" id="ARBA00016378"/>
    </source>
</evidence>
<sequence length="325" mass="36639">SGMDLCPQQPAPLFTFGVIADIQYADIDDGFNFSRTRKRYYRSSLKLLQNALESWSDSAVKPDFILQLGDVIDGFNKPNGASQRALDTVMREFASCPVKVHHVWGNHEFYNFSRSQLMGSPLDSSLNADWRPKQSDIYAYKFSPFPGFVFVVLDAYDVSLLGIPESSERYNKAMNLIKLHNNNEDLNCPPELQSHSRFTMFNGGFSQEQLDWLDLVLSVADEKQEKVTLVSHIPVHPGTTDYVCLAWNQEELLAIIRSHSCVVCYMAGHAHDGGYYLDTGAHHLTLDGVIETRPDSDAYATVSVYPDRMELTGSGRVMDRVFLFS</sequence>
<dbReference type="EC" id="3.6.1.16" evidence="4"/>
<keyword evidence="10" id="KW-0862">Zinc</keyword>
<keyword evidence="8" id="KW-0479">Metal-binding</keyword>
<feature type="domain" description="Calcineurin-like phosphoesterase" evidence="17">
    <location>
        <begin position="15"/>
        <end position="272"/>
    </location>
</feature>
<evidence type="ECO:0000256" key="16">
    <source>
        <dbReference type="ARBA" id="ARBA00049546"/>
    </source>
</evidence>
<evidence type="ECO:0000256" key="6">
    <source>
        <dbReference type="ARBA" id="ARBA00012529"/>
    </source>
</evidence>
<proteinExistence type="inferred from homology"/>
<reference evidence="19" key="1">
    <citation type="submission" date="2013-10" db="EMBL/GenBank/DDBJ databases">
        <authorList>
            <person name="Schartl M."/>
            <person name="Warren W."/>
        </authorList>
    </citation>
    <scope>NUCLEOTIDE SEQUENCE [LARGE SCALE GENOMIC DNA]</scope>
    <source>
        <strain evidence="19">female</strain>
    </source>
</reference>
<comment type="catalytic activity">
    <reaction evidence="13">
        <text>CDP-glycerol + H2O = sn-glycerol 3-phosphate + CMP + 2 H(+)</text>
        <dbReference type="Rhea" id="RHEA:21692"/>
        <dbReference type="ChEBI" id="CHEBI:15377"/>
        <dbReference type="ChEBI" id="CHEBI:15378"/>
        <dbReference type="ChEBI" id="CHEBI:57597"/>
        <dbReference type="ChEBI" id="CHEBI:58311"/>
        <dbReference type="ChEBI" id="CHEBI:60377"/>
        <dbReference type="EC" id="3.6.1.16"/>
    </reaction>
</comment>
<reference evidence="18" key="3">
    <citation type="submission" date="2025-09" db="UniProtKB">
        <authorList>
            <consortium name="Ensembl"/>
        </authorList>
    </citation>
    <scope>IDENTIFICATION</scope>
</reference>
<dbReference type="Pfam" id="PF00149">
    <property type="entry name" value="Metallophos"/>
    <property type="match status" value="1"/>
</dbReference>
<name>A0A087YM02_POEFO</name>
<protein>
    <recommendedName>
        <fullName evidence="7">Manganese-dependent ADP-ribose/CDP-alcohol diphosphatase</fullName>
        <ecNumber evidence="5">3.6.1.13</ecNumber>
        <ecNumber evidence="4">3.6.1.16</ecNumber>
        <ecNumber evidence="6">3.6.1.53</ecNumber>
    </recommendedName>
    <alternativeName>
        <fullName evidence="12">ADPRibase-Mn</fullName>
    </alternativeName>
    <alternativeName>
        <fullName evidence="11">CDP-choline phosphohydrolase</fullName>
    </alternativeName>
</protein>
<keyword evidence="9" id="KW-0378">Hydrolase</keyword>
<keyword evidence="19" id="KW-1185">Reference proteome</keyword>
<evidence type="ECO:0000256" key="3">
    <source>
        <dbReference type="ARBA" id="ARBA00011245"/>
    </source>
</evidence>
<dbReference type="PANTHER" id="PTHR16509">
    <property type="match status" value="1"/>
</dbReference>
<evidence type="ECO:0000256" key="14">
    <source>
        <dbReference type="ARBA" id="ARBA00047636"/>
    </source>
</evidence>
<dbReference type="EC" id="3.6.1.53" evidence="6"/>
<comment type="catalytic activity">
    <reaction evidence="14">
        <text>CDP-choline + H2O = phosphocholine + CMP + 2 H(+)</text>
        <dbReference type="Rhea" id="RHEA:32487"/>
        <dbReference type="ChEBI" id="CHEBI:15377"/>
        <dbReference type="ChEBI" id="CHEBI:15378"/>
        <dbReference type="ChEBI" id="CHEBI:58779"/>
        <dbReference type="ChEBI" id="CHEBI:60377"/>
        <dbReference type="ChEBI" id="CHEBI:295975"/>
        <dbReference type="EC" id="3.6.1.53"/>
    </reaction>
</comment>
<organism evidence="18 19">
    <name type="scientific">Poecilia formosa</name>
    <name type="common">Amazon molly</name>
    <name type="synonym">Limia formosa</name>
    <dbReference type="NCBI Taxonomy" id="48698"/>
    <lineage>
        <taxon>Eukaryota</taxon>
        <taxon>Metazoa</taxon>
        <taxon>Chordata</taxon>
        <taxon>Craniata</taxon>
        <taxon>Vertebrata</taxon>
        <taxon>Euteleostomi</taxon>
        <taxon>Actinopterygii</taxon>
        <taxon>Neopterygii</taxon>
        <taxon>Teleostei</taxon>
        <taxon>Neoteleostei</taxon>
        <taxon>Acanthomorphata</taxon>
        <taxon>Ovalentaria</taxon>
        <taxon>Atherinomorphae</taxon>
        <taxon>Cyprinodontiformes</taxon>
        <taxon>Poeciliidae</taxon>
        <taxon>Poeciliinae</taxon>
        <taxon>Poecilia</taxon>
    </lineage>
</organism>
<dbReference type="GO" id="GO:0047734">
    <property type="term" value="F:CDP-glycerol diphosphatase activity"/>
    <property type="evidence" value="ECO:0007669"/>
    <property type="project" value="UniProtKB-EC"/>
</dbReference>
<dbReference type="OMA" id="GHNHAGN"/>
<evidence type="ECO:0000256" key="15">
    <source>
        <dbReference type="ARBA" id="ARBA00047894"/>
    </source>
</evidence>
<comment type="cofactor">
    <cofactor evidence="1">
        <name>Mg(2+)</name>
        <dbReference type="ChEBI" id="CHEBI:18420"/>
    </cofactor>
</comment>
<dbReference type="EMBL" id="AYCK01000846">
    <property type="status" value="NOT_ANNOTATED_CDS"/>
    <property type="molecule type" value="Genomic_DNA"/>
</dbReference>
<dbReference type="GO" id="GO:0047631">
    <property type="term" value="F:ADP-ribose diphosphatase activity"/>
    <property type="evidence" value="ECO:0007669"/>
    <property type="project" value="UniProtKB-EC"/>
</dbReference>
<dbReference type="EC" id="3.6.1.13" evidence="5"/>
<dbReference type="InterPro" id="IPR029052">
    <property type="entry name" value="Metallo-depent_PP-like"/>
</dbReference>
<evidence type="ECO:0000256" key="10">
    <source>
        <dbReference type="ARBA" id="ARBA00022833"/>
    </source>
</evidence>
<dbReference type="GeneTree" id="ENSGT00390000014667"/>
<evidence type="ECO:0000256" key="8">
    <source>
        <dbReference type="ARBA" id="ARBA00022723"/>
    </source>
</evidence>
<dbReference type="PANTHER" id="PTHR16509:SF1">
    <property type="entry name" value="MANGANESE-DEPENDENT ADP-RIBOSE_CDP-ALCOHOL DIPHOSPHATASE"/>
    <property type="match status" value="1"/>
</dbReference>
<comment type="similarity">
    <text evidence="2">Belongs to the ADPRibase-Mn family.</text>
</comment>
<dbReference type="CDD" id="cd07396">
    <property type="entry name" value="MPP_Nbla03831"/>
    <property type="match status" value="1"/>
</dbReference>
<evidence type="ECO:0000259" key="17">
    <source>
        <dbReference type="Pfam" id="PF00149"/>
    </source>
</evidence>
<dbReference type="STRING" id="48698.ENSPFOP00000019055"/>
<dbReference type="InterPro" id="IPR041869">
    <property type="entry name" value="MPP_ADPRM"/>
</dbReference>
<dbReference type="Gene3D" id="3.60.21.10">
    <property type="match status" value="1"/>
</dbReference>
<comment type="subunit">
    <text evidence="3">Monomer.</text>
</comment>
<comment type="catalytic activity">
    <reaction evidence="16">
        <text>ADP-D-ribose + H2O = D-ribose 5-phosphate + AMP + 2 H(+)</text>
        <dbReference type="Rhea" id="RHEA:10412"/>
        <dbReference type="ChEBI" id="CHEBI:15377"/>
        <dbReference type="ChEBI" id="CHEBI:15378"/>
        <dbReference type="ChEBI" id="CHEBI:57967"/>
        <dbReference type="ChEBI" id="CHEBI:78346"/>
        <dbReference type="ChEBI" id="CHEBI:456215"/>
        <dbReference type="EC" id="3.6.1.13"/>
    </reaction>
</comment>
<evidence type="ECO:0000256" key="12">
    <source>
        <dbReference type="ARBA" id="ARBA00032579"/>
    </source>
</evidence>
<dbReference type="Ensembl" id="ENSPFOT00000019077.2">
    <property type="protein sequence ID" value="ENSPFOP00000019055.2"/>
    <property type="gene ID" value="ENSPFOG00000018948.2"/>
</dbReference>
<evidence type="ECO:0000313" key="18">
    <source>
        <dbReference type="Ensembl" id="ENSPFOP00000019055.2"/>
    </source>
</evidence>
<evidence type="ECO:0000256" key="1">
    <source>
        <dbReference type="ARBA" id="ARBA00001946"/>
    </source>
</evidence>
<comment type="catalytic activity">
    <reaction evidence="15">
        <text>ADP-D-ribose + H2O = D-ribose 5-phosphate + AMP + 2 H(+)</text>
        <dbReference type="Rhea" id="RHEA:10412"/>
        <dbReference type="ChEBI" id="CHEBI:15377"/>
        <dbReference type="ChEBI" id="CHEBI:15378"/>
        <dbReference type="ChEBI" id="CHEBI:57967"/>
        <dbReference type="ChEBI" id="CHEBI:78346"/>
        <dbReference type="ChEBI" id="CHEBI:456215"/>
        <dbReference type="EC" id="3.6.1.53"/>
    </reaction>
</comment>
<reference evidence="18" key="2">
    <citation type="submission" date="2025-08" db="UniProtKB">
        <authorList>
            <consortium name="Ensembl"/>
        </authorList>
    </citation>
    <scope>IDENTIFICATION</scope>
</reference>
<dbReference type="GO" id="GO:0008663">
    <property type="term" value="F:2',3'-cyclic-nucleotide 2'-phosphodiesterase activity"/>
    <property type="evidence" value="ECO:0007669"/>
    <property type="project" value="Ensembl"/>
</dbReference>
<dbReference type="AlphaFoldDB" id="A0A087YM02"/>
<dbReference type="eggNOG" id="ENOG502QUQW">
    <property type="taxonomic scope" value="Eukaryota"/>
</dbReference>
<evidence type="ECO:0000256" key="2">
    <source>
        <dbReference type="ARBA" id="ARBA00006362"/>
    </source>
</evidence>
<dbReference type="GO" id="GO:0030145">
    <property type="term" value="F:manganese ion binding"/>
    <property type="evidence" value="ECO:0007669"/>
    <property type="project" value="Ensembl"/>
</dbReference>
<dbReference type="Proteomes" id="UP000028760">
    <property type="component" value="Unassembled WGS sequence"/>
</dbReference>
<evidence type="ECO:0000256" key="11">
    <source>
        <dbReference type="ARBA" id="ARBA00030848"/>
    </source>
</evidence>
<evidence type="ECO:0000256" key="5">
    <source>
        <dbReference type="ARBA" id="ARBA00012453"/>
    </source>
</evidence>
<dbReference type="InterPro" id="IPR004843">
    <property type="entry name" value="Calcineurin-like_PHP"/>
</dbReference>